<feature type="transmembrane region" description="Helical" evidence="7">
    <location>
        <begin position="48"/>
        <end position="69"/>
    </location>
</feature>
<comment type="similarity">
    <text evidence="2">Belongs to the MscS (TC 1.A.23) family.</text>
</comment>
<evidence type="ECO:0000259" key="8">
    <source>
        <dbReference type="Pfam" id="PF00924"/>
    </source>
</evidence>
<dbReference type="InterPro" id="IPR045276">
    <property type="entry name" value="YbiO_bact"/>
</dbReference>
<dbReference type="Gene3D" id="1.10.287.1260">
    <property type="match status" value="1"/>
</dbReference>
<dbReference type="InterPro" id="IPR006685">
    <property type="entry name" value="MscS_channel_2nd"/>
</dbReference>
<dbReference type="InterPro" id="IPR049142">
    <property type="entry name" value="MS_channel_1st"/>
</dbReference>
<dbReference type="GO" id="GO:0008381">
    <property type="term" value="F:mechanosensitive monoatomic ion channel activity"/>
    <property type="evidence" value="ECO:0007669"/>
    <property type="project" value="InterPro"/>
</dbReference>
<dbReference type="PANTHER" id="PTHR30460:SF0">
    <property type="entry name" value="MODERATE CONDUCTANCE MECHANOSENSITIVE CHANNEL YBIO"/>
    <property type="match status" value="1"/>
</dbReference>
<dbReference type="InterPro" id="IPR011014">
    <property type="entry name" value="MscS_channel_TM-2"/>
</dbReference>
<protein>
    <recommendedName>
        <fullName evidence="12">Mechanosensitive ion channel protein MscS</fullName>
    </recommendedName>
</protein>
<dbReference type="PANTHER" id="PTHR30460">
    <property type="entry name" value="MODERATE CONDUCTANCE MECHANOSENSITIVE CHANNEL YBIO"/>
    <property type="match status" value="1"/>
</dbReference>
<keyword evidence="4 7" id="KW-0812">Transmembrane</keyword>
<keyword evidence="3" id="KW-1003">Cell membrane</keyword>
<dbReference type="InterPro" id="IPR023408">
    <property type="entry name" value="MscS_beta-dom_sf"/>
</dbReference>
<feature type="transmembrane region" description="Helical" evidence="7">
    <location>
        <begin position="6"/>
        <end position="27"/>
    </location>
</feature>
<dbReference type="FunFam" id="2.30.30.60:FF:000001">
    <property type="entry name" value="MscS Mechanosensitive ion channel"/>
    <property type="match status" value="1"/>
</dbReference>
<keyword evidence="6 7" id="KW-0472">Membrane</keyword>
<evidence type="ECO:0000259" key="9">
    <source>
        <dbReference type="Pfam" id="PF21088"/>
    </source>
</evidence>
<feature type="domain" description="Mechanosensitive ion channel MscS" evidence="8">
    <location>
        <begin position="97"/>
        <end position="161"/>
    </location>
</feature>
<dbReference type="EMBL" id="MHCT01000023">
    <property type="protein sequence ID" value="OGY25701.1"/>
    <property type="molecule type" value="Genomic_DNA"/>
</dbReference>
<comment type="caution">
    <text evidence="10">The sequence shown here is derived from an EMBL/GenBank/DDBJ whole genome shotgun (WGS) entry which is preliminary data.</text>
</comment>
<evidence type="ECO:0000313" key="11">
    <source>
        <dbReference type="Proteomes" id="UP000177588"/>
    </source>
</evidence>
<evidence type="ECO:0000256" key="4">
    <source>
        <dbReference type="ARBA" id="ARBA00022692"/>
    </source>
</evidence>
<dbReference type="Proteomes" id="UP000177588">
    <property type="component" value="Unassembled WGS sequence"/>
</dbReference>
<evidence type="ECO:0000256" key="5">
    <source>
        <dbReference type="ARBA" id="ARBA00022989"/>
    </source>
</evidence>
<dbReference type="GO" id="GO:0005886">
    <property type="term" value="C:plasma membrane"/>
    <property type="evidence" value="ECO:0007669"/>
    <property type="project" value="UniProtKB-SubCell"/>
</dbReference>
<dbReference type="SUPFAM" id="SSF50182">
    <property type="entry name" value="Sm-like ribonucleoproteins"/>
    <property type="match status" value="1"/>
</dbReference>
<dbReference type="SUPFAM" id="SSF82861">
    <property type="entry name" value="Mechanosensitive channel protein MscS (YggB), transmembrane region"/>
    <property type="match status" value="1"/>
</dbReference>
<evidence type="ECO:0000256" key="1">
    <source>
        <dbReference type="ARBA" id="ARBA00004651"/>
    </source>
</evidence>
<proteinExistence type="inferred from homology"/>
<reference evidence="10 11" key="1">
    <citation type="journal article" date="2016" name="Nat. Commun.">
        <title>Thousands of microbial genomes shed light on interconnected biogeochemical processes in an aquifer system.</title>
        <authorList>
            <person name="Anantharaman K."/>
            <person name="Brown C.T."/>
            <person name="Hug L.A."/>
            <person name="Sharon I."/>
            <person name="Castelle C.J."/>
            <person name="Probst A.J."/>
            <person name="Thomas B.C."/>
            <person name="Singh A."/>
            <person name="Wilkins M.J."/>
            <person name="Karaoz U."/>
            <person name="Brodie E.L."/>
            <person name="Williams K.H."/>
            <person name="Hubbard S.S."/>
            <person name="Banfield J.F."/>
        </authorList>
    </citation>
    <scope>NUCLEOTIDE SEQUENCE [LARGE SCALE GENOMIC DNA]</scope>
</reference>
<feature type="domain" description="Mechanosensitive ion channel transmembrane helices 2/3" evidence="9">
    <location>
        <begin position="56"/>
        <end position="95"/>
    </location>
</feature>
<evidence type="ECO:0000313" key="10">
    <source>
        <dbReference type="EMBL" id="OGY25701.1"/>
    </source>
</evidence>
<evidence type="ECO:0000256" key="3">
    <source>
        <dbReference type="ARBA" id="ARBA00022475"/>
    </source>
</evidence>
<organism evidence="10 11">
    <name type="scientific">Candidatus Woykebacteria bacterium RBG_16_44_10</name>
    <dbReference type="NCBI Taxonomy" id="1802597"/>
    <lineage>
        <taxon>Bacteria</taxon>
        <taxon>Candidatus Woykeibacteriota</taxon>
    </lineage>
</organism>
<evidence type="ECO:0000256" key="7">
    <source>
        <dbReference type="SAM" id="Phobius"/>
    </source>
</evidence>
<dbReference type="Pfam" id="PF00924">
    <property type="entry name" value="MS_channel_2nd"/>
    <property type="match status" value="1"/>
</dbReference>
<evidence type="ECO:0000256" key="6">
    <source>
        <dbReference type="ARBA" id="ARBA00023136"/>
    </source>
</evidence>
<dbReference type="AlphaFoldDB" id="A0A1G1WDJ2"/>
<evidence type="ECO:0008006" key="12">
    <source>
        <dbReference type="Google" id="ProtNLM"/>
    </source>
</evidence>
<name>A0A1G1WDJ2_9BACT</name>
<dbReference type="Pfam" id="PF21088">
    <property type="entry name" value="MS_channel_1st"/>
    <property type="match status" value="1"/>
</dbReference>
<comment type="subcellular location">
    <subcellularLocation>
        <location evidence="1">Cell membrane</location>
        <topology evidence="1">Multi-pass membrane protein</topology>
    </subcellularLocation>
</comment>
<dbReference type="STRING" id="1802597.A2Z24_01015"/>
<gene>
    <name evidence="10" type="ORF">A2Z24_01015</name>
</gene>
<dbReference type="InterPro" id="IPR010920">
    <property type="entry name" value="LSM_dom_sf"/>
</dbReference>
<dbReference type="Gene3D" id="2.30.30.60">
    <property type="match status" value="1"/>
</dbReference>
<feature type="transmembrane region" description="Helical" evidence="7">
    <location>
        <begin position="75"/>
        <end position="98"/>
    </location>
</feature>
<keyword evidence="5 7" id="KW-1133">Transmembrane helix</keyword>
<evidence type="ECO:0000256" key="2">
    <source>
        <dbReference type="ARBA" id="ARBA00008017"/>
    </source>
</evidence>
<accession>A0A1G1WDJ2</accession>
<sequence>MGLDISTSQIIFIIVVAVGAWAATQLLTKGFVVAVSTGTPTGKRLKTLTDLIKAAVSILIIAIAGFMILEEFGFNLAPLIASAGIVGLAIGFGAQALVKDIISGAFLLAENQFSEGDEVEISGKRGKVEKITLRTVHIRDKDGTLHVVPNGAITMVSNFSKK</sequence>